<reference evidence="2 3" key="1">
    <citation type="submission" date="2013-07" db="EMBL/GenBank/DDBJ databases">
        <authorList>
            <consortium name="DOE Joint Genome Institute"/>
            <person name="Reeve W."/>
            <person name="Huntemann M."/>
            <person name="Han J."/>
            <person name="Chen A."/>
            <person name="Kyrpides N."/>
            <person name="Mavromatis K."/>
            <person name="Markowitz V."/>
            <person name="Palaniappan K."/>
            <person name="Ivanova N."/>
            <person name="Schaumberg A."/>
            <person name="Pati A."/>
            <person name="Liolios K."/>
            <person name="Nordberg H.P."/>
            <person name="Cantor M.N."/>
            <person name="Hua S.X."/>
            <person name="Woyke T."/>
        </authorList>
    </citation>
    <scope>NUCLEOTIDE SEQUENCE [LARGE SCALE GENOMIC DNA]</scope>
    <source>
        <strain evidence="2 3">DSM 43889</strain>
    </source>
</reference>
<gene>
    <name evidence="2" type="ORF">G443_000096</name>
</gene>
<dbReference type="EMBL" id="AUBJ02000001">
    <property type="protein sequence ID" value="MCP2329826.1"/>
    <property type="molecule type" value="Genomic_DNA"/>
</dbReference>
<dbReference type="Pfam" id="PF13692">
    <property type="entry name" value="Glyco_trans_1_4"/>
    <property type="match status" value="1"/>
</dbReference>
<feature type="compositionally biased region" description="Low complexity" evidence="1">
    <location>
        <begin position="1"/>
        <end position="14"/>
    </location>
</feature>
<dbReference type="Proteomes" id="UP000791080">
    <property type="component" value="Unassembled WGS sequence"/>
</dbReference>
<feature type="region of interest" description="Disordered" evidence="1">
    <location>
        <begin position="1"/>
        <end position="22"/>
    </location>
</feature>
<comment type="caution">
    <text evidence="2">The sequence shown here is derived from an EMBL/GenBank/DDBJ whole genome shotgun (WGS) entry which is preliminary data.</text>
</comment>
<evidence type="ECO:0000313" key="2">
    <source>
        <dbReference type="EMBL" id="MCP2329826.1"/>
    </source>
</evidence>
<evidence type="ECO:0000256" key="1">
    <source>
        <dbReference type="SAM" id="MobiDB-lite"/>
    </source>
</evidence>
<sequence>MSATAPPTSTARPPEVASPRAPVVGEAAARPLRVLVWHVHGSWTTAFVQGRHHVLLPRTPDPGPWGLGRADRDWPERAVEVPVQDLHGQDVDVVVLQRPEELELAARWLGREPGRDVPAVYVEHNTPRHHVPDTRHPLADRTDIPIAHVTHFNRLLWDSGRAPTLVVEHGVPDPGHRYSGELDAAAVVVNEPVRRGRVTGTDLLADFARTIPLHVFGLGTTTLPDHLGVAPDRLRALGDVREPRLHEEMARRRLYLHPPRWTSLGLALIEAMMLGLPVVGFACTEAVEVVPPTAGVLSTRPDVLADAVRGLRADPELARALGAGARRTALARFGVDAFTRDWDRVLGAAVAEGPRRPRRSGPRTCAGSTTDSGTTVHAPPAG</sequence>
<dbReference type="SUPFAM" id="SSF53756">
    <property type="entry name" value="UDP-Glycosyltransferase/glycogen phosphorylase"/>
    <property type="match status" value="1"/>
</dbReference>
<reference evidence="2 3" key="2">
    <citation type="submission" date="2022-06" db="EMBL/GenBank/DDBJ databases">
        <title>Genomic Encyclopedia of Type Strains, Phase I: the one thousand microbial genomes (KMG-I) project.</title>
        <authorList>
            <person name="Kyrpides N."/>
        </authorList>
    </citation>
    <scope>NUCLEOTIDE SEQUENCE [LARGE SCALE GENOMIC DNA]</scope>
    <source>
        <strain evidence="2 3">DSM 43889</strain>
    </source>
</reference>
<keyword evidence="3" id="KW-1185">Reference proteome</keyword>
<dbReference type="Gene3D" id="3.40.50.2000">
    <property type="entry name" value="Glycogen Phosphorylase B"/>
    <property type="match status" value="1"/>
</dbReference>
<proteinExistence type="predicted"/>
<feature type="compositionally biased region" description="Polar residues" evidence="1">
    <location>
        <begin position="366"/>
        <end position="375"/>
    </location>
</feature>
<organism evidence="2 3">
    <name type="scientific">Actinoalloteichus caeruleus DSM 43889</name>
    <dbReference type="NCBI Taxonomy" id="1120930"/>
    <lineage>
        <taxon>Bacteria</taxon>
        <taxon>Bacillati</taxon>
        <taxon>Actinomycetota</taxon>
        <taxon>Actinomycetes</taxon>
        <taxon>Pseudonocardiales</taxon>
        <taxon>Pseudonocardiaceae</taxon>
        <taxon>Actinoalloteichus</taxon>
        <taxon>Actinoalloteichus cyanogriseus</taxon>
    </lineage>
</organism>
<feature type="region of interest" description="Disordered" evidence="1">
    <location>
        <begin position="352"/>
        <end position="382"/>
    </location>
</feature>
<name>A0ABT1JBE6_ACTCY</name>
<accession>A0ABT1JBE6</accession>
<protein>
    <submittedName>
        <fullName evidence="2">Glycosyltransferase involved in cell wall bisynthesis</fullName>
    </submittedName>
</protein>
<evidence type="ECO:0000313" key="3">
    <source>
        <dbReference type="Proteomes" id="UP000791080"/>
    </source>
</evidence>
<dbReference type="PANTHER" id="PTHR12526:SF627">
    <property type="entry name" value="D-RHAMNOSYLTRANSFERASE WBPZ"/>
    <property type="match status" value="1"/>
</dbReference>
<dbReference type="PANTHER" id="PTHR12526">
    <property type="entry name" value="GLYCOSYLTRANSFERASE"/>
    <property type="match status" value="1"/>
</dbReference>